<dbReference type="InterPro" id="IPR010390">
    <property type="entry name" value="ABC-2_transporter-like"/>
</dbReference>
<comment type="caution">
    <text evidence="2">The sequence shown here is derived from an EMBL/GenBank/DDBJ whole genome shotgun (WGS) entry which is preliminary data.</text>
</comment>
<accession>A0ABX3HJG1</accession>
<dbReference type="PANTHER" id="PTHR36832">
    <property type="entry name" value="SLR1174 PROTEIN-RELATED"/>
    <property type="match status" value="1"/>
</dbReference>
<reference evidence="2 3" key="1">
    <citation type="submission" date="2016-10" db="EMBL/GenBank/DDBJ databases">
        <title>Paenibacillus species isolates.</title>
        <authorList>
            <person name="Beno S.M."/>
        </authorList>
    </citation>
    <scope>NUCLEOTIDE SEQUENCE [LARGE SCALE GENOMIC DNA]</scope>
    <source>
        <strain evidence="2 3">FSL H7-0744</strain>
    </source>
</reference>
<feature type="transmembrane region" description="Helical" evidence="1">
    <location>
        <begin position="109"/>
        <end position="130"/>
    </location>
</feature>
<evidence type="ECO:0008006" key="4">
    <source>
        <dbReference type="Google" id="ProtNLM"/>
    </source>
</evidence>
<dbReference type="Pfam" id="PF06182">
    <property type="entry name" value="ABC2_membrane_6"/>
    <property type="match status" value="1"/>
</dbReference>
<dbReference type="RefSeq" id="WP_076110280.1">
    <property type="nucleotide sequence ID" value="NZ_MPTB01000009.1"/>
</dbReference>
<protein>
    <recommendedName>
        <fullName evidence="4">ABC transporter permease</fullName>
    </recommendedName>
</protein>
<sequence>MNIRGGIAMIRGQLFNFMSEKGFFWTLALGWMIGPVIYMIVWSTAASSGTIGGYDRNAFVLYYLCLILINQMTYPTTHWSTAQAIHNGSISSALLRPLPLIYGAVGQEAAVKMVCIPFVAVVVTLLGLLLGVQASFTFVSIAAGLAALMLALMIRFLLAYILSLLAFWTQHSSALLSVNDTFIFLFGGQVAPLALFPGQLNQLTHFLPYRYMISFPVEALMGTLHRESMIRGFTMQLLWTAVLMLVCYGVNRYGQRKYSAVGG</sequence>
<gene>
    <name evidence="2" type="ORF">BSK56_09370</name>
</gene>
<keyword evidence="1" id="KW-0472">Membrane</keyword>
<evidence type="ECO:0000313" key="3">
    <source>
        <dbReference type="Proteomes" id="UP000187412"/>
    </source>
</evidence>
<name>A0ABX3HJG1_PAEBO</name>
<dbReference type="PANTHER" id="PTHR36832:SF1">
    <property type="entry name" value="SLR1174 PROTEIN"/>
    <property type="match status" value="1"/>
</dbReference>
<keyword evidence="1" id="KW-0812">Transmembrane</keyword>
<feature type="transmembrane region" description="Helical" evidence="1">
    <location>
        <begin position="57"/>
        <end position="74"/>
    </location>
</feature>
<feature type="transmembrane region" description="Helical" evidence="1">
    <location>
        <begin position="23"/>
        <end position="45"/>
    </location>
</feature>
<keyword evidence="1" id="KW-1133">Transmembrane helix</keyword>
<evidence type="ECO:0000256" key="1">
    <source>
        <dbReference type="SAM" id="Phobius"/>
    </source>
</evidence>
<dbReference type="EMBL" id="MPTB01000009">
    <property type="protein sequence ID" value="OMD49551.1"/>
    <property type="molecule type" value="Genomic_DNA"/>
</dbReference>
<feature type="transmembrane region" description="Helical" evidence="1">
    <location>
        <begin position="230"/>
        <end position="250"/>
    </location>
</feature>
<keyword evidence="3" id="KW-1185">Reference proteome</keyword>
<organism evidence="2 3">
    <name type="scientific">Paenibacillus borealis</name>
    <dbReference type="NCBI Taxonomy" id="160799"/>
    <lineage>
        <taxon>Bacteria</taxon>
        <taxon>Bacillati</taxon>
        <taxon>Bacillota</taxon>
        <taxon>Bacilli</taxon>
        <taxon>Bacillales</taxon>
        <taxon>Paenibacillaceae</taxon>
        <taxon>Paenibacillus</taxon>
    </lineage>
</organism>
<feature type="transmembrane region" description="Helical" evidence="1">
    <location>
        <begin position="142"/>
        <end position="168"/>
    </location>
</feature>
<proteinExistence type="predicted"/>
<feature type="transmembrane region" description="Helical" evidence="1">
    <location>
        <begin position="174"/>
        <end position="195"/>
    </location>
</feature>
<evidence type="ECO:0000313" key="2">
    <source>
        <dbReference type="EMBL" id="OMD49551.1"/>
    </source>
</evidence>
<dbReference type="Proteomes" id="UP000187412">
    <property type="component" value="Unassembled WGS sequence"/>
</dbReference>